<reference evidence="3" key="1">
    <citation type="journal article" date="2019" name="Int. J. Syst. Evol. Microbiol.">
        <title>The Global Catalogue of Microorganisms (GCM) 10K type strain sequencing project: providing services to taxonomists for standard genome sequencing and annotation.</title>
        <authorList>
            <consortium name="The Broad Institute Genomics Platform"/>
            <consortium name="The Broad Institute Genome Sequencing Center for Infectious Disease"/>
            <person name="Wu L."/>
            <person name="Ma J."/>
        </authorList>
    </citation>
    <scope>NUCLEOTIDE SEQUENCE [LARGE SCALE GENOMIC DNA]</scope>
    <source>
        <strain evidence="3">JCM 18019</strain>
    </source>
</reference>
<dbReference type="SUPFAM" id="SSF50475">
    <property type="entry name" value="FMN-binding split barrel"/>
    <property type="match status" value="1"/>
</dbReference>
<dbReference type="PANTHER" id="PTHR34818:SF1">
    <property type="entry name" value="PROTEIN BLI-3"/>
    <property type="match status" value="1"/>
</dbReference>
<evidence type="ECO:0000313" key="2">
    <source>
        <dbReference type="EMBL" id="GAA5087818.1"/>
    </source>
</evidence>
<dbReference type="Pfam" id="PF16242">
    <property type="entry name" value="Pyrid_ox_like"/>
    <property type="match status" value="1"/>
</dbReference>
<gene>
    <name evidence="2" type="ORF">GCM10023210_10920</name>
</gene>
<name>A0ABP9M1Z7_9FLAO</name>
<dbReference type="PANTHER" id="PTHR34818">
    <property type="entry name" value="PROTEIN BLI-3"/>
    <property type="match status" value="1"/>
</dbReference>
<dbReference type="InterPro" id="IPR012349">
    <property type="entry name" value="Split_barrel_FMN-bd"/>
</dbReference>
<dbReference type="Gene3D" id="2.30.110.10">
    <property type="entry name" value="Electron Transport, Fmn-binding Protein, Chain A"/>
    <property type="match status" value="1"/>
</dbReference>
<sequence length="169" mass="19208">MSTENLTHLEAIKKIKELSENAKICMFCTELETLPINSRPMGLQETDDEGNLWFISSNDSNKNFEIKDDRRVQLFFMNNGDYQYLSVFGEASIYKDKATIEEKWSSMANAWFEEGKDDPKVSIIRVEPKETYYWDTKAGKLVSLFTFVASAITGKTTDNSDGVEGNATV</sequence>
<dbReference type="Proteomes" id="UP001500353">
    <property type="component" value="Unassembled WGS sequence"/>
</dbReference>
<dbReference type="InterPro" id="IPR038725">
    <property type="entry name" value="YdaG_split_barrel_FMN-bd"/>
</dbReference>
<feature type="domain" description="General stress protein FMN-binding split barrel" evidence="1">
    <location>
        <begin position="10"/>
        <end position="158"/>
    </location>
</feature>
<dbReference type="InterPro" id="IPR052917">
    <property type="entry name" value="Stress-Dev_Protein"/>
</dbReference>
<evidence type="ECO:0000259" key="1">
    <source>
        <dbReference type="Pfam" id="PF16242"/>
    </source>
</evidence>
<evidence type="ECO:0000313" key="3">
    <source>
        <dbReference type="Proteomes" id="UP001500353"/>
    </source>
</evidence>
<accession>A0ABP9M1Z7</accession>
<comment type="caution">
    <text evidence="2">The sequence shown here is derived from an EMBL/GenBank/DDBJ whole genome shotgun (WGS) entry which is preliminary data.</text>
</comment>
<dbReference type="RefSeq" id="WP_345200841.1">
    <property type="nucleotide sequence ID" value="NZ_BAABHX010000002.1"/>
</dbReference>
<proteinExistence type="predicted"/>
<dbReference type="EMBL" id="BAABHX010000002">
    <property type="protein sequence ID" value="GAA5087818.1"/>
    <property type="molecule type" value="Genomic_DNA"/>
</dbReference>
<keyword evidence="3" id="KW-1185">Reference proteome</keyword>
<protein>
    <recommendedName>
        <fullName evidence="1">General stress protein FMN-binding split barrel domain-containing protein</fullName>
    </recommendedName>
</protein>
<organism evidence="2 3">
    <name type="scientific">Chryseobacterium ginsengisoli</name>
    <dbReference type="NCBI Taxonomy" id="363853"/>
    <lineage>
        <taxon>Bacteria</taxon>
        <taxon>Pseudomonadati</taxon>
        <taxon>Bacteroidota</taxon>
        <taxon>Flavobacteriia</taxon>
        <taxon>Flavobacteriales</taxon>
        <taxon>Weeksellaceae</taxon>
        <taxon>Chryseobacterium group</taxon>
        <taxon>Chryseobacterium</taxon>
    </lineage>
</organism>